<feature type="signal peptide" evidence="2">
    <location>
        <begin position="1"/>
        <end position="21"/>
    </location>
</feature>
<dbReference type="EMBL" id="JAWDGP010002565">
    <property type="protein sequence ID" value="KAK3781961.1"/>
    <property type="molecule type" value="Genomic_DNA"/>
</dbReference>
<protein>
    <submittedName>
        <fullName evidence="3">Uncharacterized protein</fullName>
    </submittedName>
</protein>
<name>A0AAE1A7L6_9GAST</name>
<accession>A0AAE1A7L6</accession>
<feature type="chain" id="PRO_5042100732" evidence="2">
    <location>
        <begin position="22"/>
        <end position="340"/>
    </location>
</feature>
<comment type="caution">
    <text evidence="3">The sequence shown here is derived from an EMBL/GenBank/DDBJ whole genome shotgun (WGS) entry which is preliminary data.</text>
</comment>
<dbReference type="CDD" id="cd00117">
    <property type="entry name" value="TFP"/>
    <property type="match status" value="1"/>
</dbReference>
<evidence type="ECO:0000313" key="4">
    <source>
        <dbReference type="Proteomes" id="UP001283361"/>
    </source>
</evidence>
<organism evidence="3 4">
    <name type="scientific">Elysia crispata</name>
    <name type="common">lettuce slug</name>
    <dbReference type="NCBI Taxonomy" id="231223"/>
    <lineage>
        <taxon>Eukaryota</taxon>
        <taxon>Metazoa</taxon>
        <taxon>Spiralia</taxon>
        <taxon>Lophotrochozoa</taxon>
        <taxon>Mollusca</taxon>
        <taxon>Gastropoda</taxon>
        <taxon>Heterobranchia</taxon>
        <taxon>Euthyneura</taxon>
        <taxon>Panpulmonata</taxon>
        <taxon>Sacoglossa</taxon>
        <taxon>Placobranchoidea</taxon>
        <taxon>Plakobranchidae</taxon>
        <taxon>Elysia</taxon>
    </lineage>
</organism>
<gene>
    <name evidence="3" type="ORF">RRG08_051260</name>
</gene>
<reference evidence="3" key="1">
    <citation type="journal article" date="2023" name="G3 (Bethesda)">
        <title>A reference genome for the long-term kleptoplast-retaining sea slug Elysia crispata morphotype clarki.</title>
        <authorList>
            <person name="Eastman K.E."/>
            <person name="Pendleton A.L."/>
            <person name="Shaikh M.A."/>
            <person name="Suttiyut T."/>
            <person name="Ogas R."/>
            <person name="Tomko P."/>
            <person name="Gavelis G."/>
            <person name="Widhalm J.R."/>
            <person name="Wisecaver J.H."/>
        </authorList>
    </citation>
    <scope>NUCLEOTIDE SEQUENCE</scope>
    <source>
        <strain evidence="3">ECLA1</strain>
    </source>
</reference>
<feature type="compositionally biased region" description="Low complexity" evidence="1">
    <location>
        <begin position="167"/>
        <end position="216"/>
    </location>
</feature>
<dbReference type="Proteomes" id="UP001283361">
    <property type="component" value="Unassembled WGS sequence"/>
</dbReference>
<proteinExistence type="predicted"/>
<keyword evidence="4" id="KW-1185">Reference proteome</keyword>
<evidence type="ECO:0000256" key="1">
    <source>
        <dbReference type="SAM" id="MobiDB-lite"/>
    </source>
</evidence>
<keyword evidence="2" id="KW-0732">Signal</keyword>
<evidence type="ECO:0000256" key="2">
    <source>
        <dbReference type="SAM" id="SignalP"/>
    </source>
</evidence>
<sequence>MAALQFVIFGILSFVLAGSSANVFGHDKCGRNAHTVIGAAVRIPNVPLPPGVHRDALCDIPSTTRPGDHVQMEGWYRFKNVPDDGITGSCVPERRCGTVNTLWRNSSLPAQHNGQLVKICLNREGNCCQDSFNVWAYNCGRYYVYYLRGVKFCPVAYCIGPLHSPTTKQPTTSTTTTTTTTTTTKPTTMPTTSTSTPTTSTSKSTTTKPTTTVPTTNIPGTTVPMKPIVDRNCHVCQATGCSALELIYSIPKPCPQGLSFCMTDVVQRSGQRQIFKRCVDQLTCHHEWYDESSDDSKCQSYNSRDPRLQDLHCHFCCEGDACKTKIKPETRTLYTLPTAP</sequence>
<evidence type="ECO:0000313" key="3">
    <source>
        <dbReference type="EMBL" id="KAK3781961.1"/>
    </source>
</evidence>
<dbReference type="AlphaFoldDB" id="A0AAE1A7L6"/>
<feature type="region of interest" description="Disordered" evidence="1">
    <location>
        <begin position="167"/>
        <end position="219"/>
    </location>
</feature>